<sequence>TWAYNAGAVVWLLAAPDTGYRFANWTGDVGQVVDRNSADTVIRMFDDYAITANFAPVMADLSISAIAPDPIAAKQGHEITVSVTIENTGDESAQGFWVDVYKHQLTAPEAGALGDYSSWVNDLGPGESETIPFLISYDSLGAHQLWAQADTDQFVVESSEANNVYGPVAASIAANEPPTAFVDSITPDPADHGVDTVRFEGHATDVDGSMVAYNWRSSIDGHLSTSRSFDKSASELSAGAHTIYFKLQDDDGAWSTEVTAELNIIPQDPPIVTTNETSDTTANSATLNASLDSLGDYSAVHVSFEWGAGPGVCINETSPQEMTSTGPFSAGIDGLTSNTAYYFRAKAT</sequence>
<organism evidence="3">
    <name type="scientific">marine sediment metagenome</name>
    <dbReference type="NCBI Taxonomy" id="412755"/>
    <lineage>
        <taxon>unclassified sequences</taxon>
        <taxon>metagenomes</taxon>
        <taxon>ecological metagenomes</taxon>
    </lineage>
</organism>
<proteinExistence type="predicted"/>
<protein>
    <recommendedName>
        <fullName evidence="4">Fibronectin type-III domain-containing protein</fullName>
    </recommendedName>
</protein>
<evidence type="ECO:0008006" key="4">
    <source>
        <dbReference type="Google" id="ProtNLM"/>
    </source>
</evidence>
<dbReference type="InterPro" id="IPR011635">
    <property type="entry name" value="CARDB"/>
</dbReference>
<gene>
    <name evidence="3" type="ORF">S01H1_17355</name>
</gene>
<dbReference type="Pfam" id="PF18998">
    <property type="entry name" value="Flg_new_2"/>
    <property type="match status" value="1"/>
</dbReference>
<reference evidence="3" key="1">
    <citation type="journal article" date="2014" name="Front. Microbiol.">
        <title>High frequency of phylogenetically diverse reductive dehalogenase-homologous genes in deep subseafloor sedimentary metagenomes.</title>
        <authorList>
            <person name="Kawai M."/>
            <person name="Futagami T."/>
            <person name="Toyoda A."/>
            <person name="Takaki Y."/>
            <person name="Nishi S."/>
            <person name="Hori S."/>
            <person name="Arai W."/>
            <person name="Tsubouchi T."/>
            <person name="Morono Y."/>
            <person name="Uchiyama I."/>
            <person name="Ito T."/>
            <person name="Fujiyama A."/>
            <person name="Inagaki F."/>
            <person name="Takami H."/>
        </authorList>
    </citation>
    <scope>NUCLEOTIDE SEQUENCE</scope>
    <source>
        <strain evidence="3">Expedition CK06-06</strain>
    </source>
</reference>
<dbReference type="Pfam" id="PF07705">
    <property type="entry name" value="CARDB"/>
    <property type="match status" value="1"/>
</dbReference>
<dbReference type="Gene3D" id="2.60.40.10">
    <property type="entry name" value="Immunoglobulins"/>
    <property type="match status" value="2"/>
</dbReference>
<evidence type="ECO:0000313" key="3">
    <source>
        <dbReference type="EMBL" id="GAF71278.1"/>
    </source>
</evidence>
<dbReference type="AlphaFoldDB" id="X0RR77"/>
<dbReference type="EMBL" id="BARS01009199">
    <property type="protein sequence ID" value="GAF71278.1"/>
    <property type="molecule type" value="Genomic_DNA"/>
</dbReference>
<evidence type="ECO:0000259" key="2">
    <source>
        <dbReference type="Pfam" id="PF18998"/>
    </source>
</evidence>
<feature type="non-terminal residue" evidence="3">
    <location>
        <position position="1"/>
    </location>
</feature>
<accession>X0RR77</accession>
<feature type="non-terminal residue" evidence="3">
    <location>
        <position position="348"/>
    </location>
</feature>
<feature type="domain" description="CARDB" evidence="1">
    <location>
        <begin position="59"/>
        <end position="165"/>
    </location>
</feature>
<name>X0RR77_9ZZZZ</name>
<evidence type="ECO:0000259" key="1">
    <source>
        <dbReference type="Pfam" id="PF07705"/>
    </source>
</evidence>
<feature type="domain" description="Bacterial repeat" evidence="2">
    <location>
        <begin position="3"/>
        <end position="56"/>
    </location>
</feature>
<comment type="caution">
    <text evidence="3">The sequence shown here is derived from an EMBL/GenBank/DDBJ whole genome shotgun (WGS) entry which is preliminary data.</text>
</comment>
<dbReference type="InterPro" id="IPR044060">
    <property type="entry name" value="Bacterial_rp_domain"/>
</dbReference>
<dbReference type="InterPro" id="IPR013783">
    <property type="entry name" value="Ig-like_fold"/>
</dbReference>